<proteinExistence type="predicted"/>
<accession>A0A6A5AR07</accession>
<protein>
    <submittedName>
        <fullName evidence="1">Uncharacterized protein</fullName>
    </submittedName>
</protein>
<dbReference type="Proteomes" id="UP000469452">
    <property type="component" value="Unassembled WGS sequence"/>
</dbReference>
<name>A0A6A5AR07_APHAT</name>
<gene>
    <name evidence="1" type="ORF">AaE_003695</name>
</gene>
<organism evidence="1 2">
    <name type="scientific">Aphanomyces astaci</name>
    <name type="common">Crayfish plague agent</name>
    <dbReference type="NCBI Taxonomy" id="112090"/>
    <lineage>
        <taxon>Eukaryota</taxon>
        <taxon>Sar</taxon>
        <taxon>Stramenopiles</taxon>
        <taxon>Oomycota</taxon>
        <taxon>Saprolegniomycetes</taxon>
        <taxon>Saprolegniales</taxon>
        <taxon>Verrucalvaceae</taxon>
        <taxon>Aphanomyces</taxon>
    </lineage>
</organism>
<dbReference type="EMBL" id="VJMI01009188">
    <property type="protein sequence ID" value="KAF0759501.1"/>
    <property type="molecule type" value="Genomic_DNA"/>
</dbReference>
<evidence type="ECO:0000313" key="2">
    <source>
        <dbReference type="Proteomes" id="UP000469452"/>
    </source>
</evidence>
<feature type="non-terminal residue" evidence="1">
    <location>
        <position position="137"/>
    </location>
</feature>
<reference evidence="1 2" key="1">
    <citation type="submission" date="2019-06" db="EMBL/GenBank/DDBJ databases">
        <title>Genomics analysis of Aphanomyces spp. identifies a new class of oomycete effector associated with host adaptation.</title>
        <authorList>
            <person name="Gaulin E."/>
        </authorList>
    </citation>
    <scope>NUCLEOTIDE SEQUENCE [LARGE SCALE GENOMIC DNA]</scope>
    <source>
        <strain evidence="1 2">E</strain>
    </source>
</reference>
<sequence length="137" mass="15194">MERDAALANESAARAIAEQELALVKKQAVNLTSLHASEMQSLRLSHDQEVARLQTAHHDQLEALKAQLVTQVAQQQPSPSVDARLHAENDQWKEHAAAVEALQAENALHMERISELEQLQAFHAQARETEVLALKAQ</sequence>
<evidence type="ECO:0000313" key="1">
    <source>
        <dbReference type="EMBL" id="KAF0759501.1"/>
    </source>
</evidence>
<dbReference type="AlphaFoldDB" id="A0A6A5AR07"/>
<comment type="caution">
    <text evidence="1">The sequence shown here is derived from an EMBL/GenBank/DDBJ whole genome shotgun (WGS) entry which is preliminary data.</text>
</comment>